<sequence>MTLPAHLFASSDGALYDTRQPGWGTAKPLRAAYKGSAARFDADPVKALQQVKAALRAGPYTDLGGYPLYFATRDGVALSFDAVQANFTLVCDDHLHDASTGWRLDSVQINYEDPDLFCDHTNKRIPSAYAEVEEEVEA</sequence>
<gene>
    <name evidence="1" type="ORF">MARCHEWKA_01550</name>
</gene>
<accession>A0A9E7SQT8</accession>
<dbReference type="EMBL" id="ON529851">
    <property type="protein sequence ID" value="UTC28668.1"/>
    <property type="molecule type" value="Genomic_DNA"/>
</dbReference>
<protein>
    <submittedName>
        <fullName evidence="1">Uncharacterized protein</fullName>
    </submittedName>
</protein>
<keyword evidence="2" id="KW-1185">Reference proteome</keyword>
<dbReference type="Proteomes" id="UP001056634">
    <property type="component" value="Segment"/>
</dbReference>
<reference evidence="1" key="1">
    <citation type="submission" date="2022-04" db="EMBL/GenBank/DDBJ databases">
        <authorList>
            <person name="Friedrich I."/>
            <person name="Schneider D."/>
            <person name="Poehlein A."/>
            <person name="Hertel R."/>
            <person name="Daniel R."/>
        </authorList>
    </citation>
    <scope>NUCLEOTIDE SEQUENCE</scope>
</reference>
<name>A0A9E7SQT8_9CAUD</name>
<organism evidence="1 2">
    <name type="scientific">Brevundimonas phage vB_BpoS-Marchewka</name>
    <dbReference type="NCBI Taxonomy" id="2948604"/>
    <lineage>
        <taxon>Viruses</taxon>
        <taxon>Duplodnaviria</taxon>
        <taxon>Heunggongvirae</taxon>
        <taxon>Uroviricota</taxon>
        <taxon>Caudoviricetes</taxon>
        <taxon>Jeanschmidtviridae</taxon>
        <taxon>Marchewkavirus</taxon>
        <taxon>Marchewkavirus marchewka</taxon>
    </lineage>
</organism>
<proteinExistence type="predicted"/>
<evidence type="ECO:0000313" key="2">
    <source>
        <dbReference type="Proteomes" id="UP001056634"/>
    </source>
</evidence>
<evidence type="ECO:0000313" key="1">
    <source>
        <dbReference type="EMBL" id="UTC28668.1"/>
    </source>
</evidence>